<dbReference type="AlphaFoldDB" id="A0A452FW81"/>
<reference evidence="3" key="1">
    <citation type="submission" date="2016-04" db="EMBL/GenBank/DDBJ databases">
        <title>Polished mammalian reference genomes with single-molecule sequencing and chromosome conformation capture applied to the Capra hircus genome.</title>
        <authorList>
            <person name="Bickhart D.M."/>
            <person name="Koren S."/>
            <person name="Rosen B."/>
            <person name="Hastie A."/>
            <person name="Liachko I."/>
            <person name="Sullivan S.T."/>
            <person name="Burton J."/>
            <person name="Sayre B.L."/>
            <person name="Huson H.J."/>
            <person name="Lee J."/>
            <person name="Lam E."/>
            <person name="Kelley C.M."/>
            <person name="Hutchison J.L."/>
            <person name="Zhou Y."/>
            <person name="Sun J."/>
            <person name="Crisa A."/>
            <person name="Schwartz J.C."/>
            <person name="Hammond J.A."/>
            <person name="Schroeder S.G."/>
            <person name="Liu G.E."/>
            <person name="Dunham M."/>
            <person name="Shendure J."/>
            <person name="Sonstegard T.S."/>
            <person name="Phillippy A.M."/>
            <person name="Van Tassell C.P."/>
            <person name="Smith T.P."/>
        </authorList>
    </citation>
    <scope>NUCLEOTIDE SEQUENCE [LARGE SCALE GENOMIC DNA]</scope>
</reference>
<sequence length="141" mass="15246">MPPGRSQQPRLSLENSAACGTSVLQDSKVVRVLDQFQVVPLQFSKDLDAHNPNTPEWREDVGLVVSRLLSKETSIPEELMVTVVKPGLPTLADLHVLLPTRKRSLTSDKVPPAATGVGGSGPFYRRGKRGSVRPLPGSTVQ</sequence>
<evidence type="ECO:0000256" key="1">
    <source>
        <dbReference type="SAM" id="MobiDB-lite"/>
    </source>
</evidence>
<protein>
    <submittedName>
        <fullName evidence="2">Uncharacterized protein</fullName>
    </submittedName>
</protein>
<dbReference type="GO" id="GO:0016020">
    <property type="term" value="C:membrane"/>
    <property type="evidence" value="ECO:0007669"/>
    <property type="project" value="TreeGrafter"/>
</dbReference>
<name>A0A452FW81_CAPHI</name>
<dbReference type="Proteomes" id="UP000291000">
    <property type="component" value="Unassembled WGS sequence"/>
</dbReference>
<reference evidence="2" key="2">
    <citation type="submission" date="2025-08" db="UniProtKB">
        <authorList>
            <consortium name="Ensembl"/>
        </authorList>
    </citation>
    <scope>IDENTIFICATION</scope>
</reference>
<evidence type="ECO:0000313" key="2">
    <source>
        <dbReference type="Ensembl" id="ENSCHIP00000028552.1"/>
    </source>
</evidence>
<proteinExistence type="predicted"/>
<keyword evidence="3" id="KW-1185">Reference proteome</keyword>
<accession>A0A452FW81</accession>
<dbReference type="PANTHER" id="PTHR12106:SF9">
    <property type="entry name" value="VPS10 DOMAIN-CONTAINING RECEPTOR SORCS2"/>
    <property type="match status" value="1"/>
</dbReference>
<dbReference type="PANTHER" id="PTHR12106">
    <property type="entry name" value="SORTILIN RELATED"/>
    <property type="match status" value="1"/>
</dbReference>
<dbReference type="GeneTree" id="ENSGT01030000234563"/>
<feature type="region of interest" description="Disordered" evidence="1">
    <location>
        <begin position="102"/>
        <end position="141"/>
    </location>
</feature>
<evidence type="ECO:0000313" key="3">
    <source>
        <dbReference type="Proteomes" id="UP000291000"/>
    </source>
</evidence>
<organism evidence="2 3">
    <name type="scientific">Capra hircus</name>
    <name type="common">Goat</name>
    <dbReference type="NCBI Taxonomy" id="9925"/>
    <lineage>
        <taxon>Eukaryota</taxon>
        <taxon>Metazoa</taxon>
        <taxon>Chordata</taxon>
        <taxon>Craniata</taxon>
        <taxon>Vertebrata</taxon>
        <taxon>Euteleostomi</taxon>
        <taxon>Mammalia</taxon>
        <taxon>Eutheria</taxon>
        <taxon>Laurasiatheria</taxon>
        <taxon>Artiodactyla</taxon>
        <taxon>Ruminantia</taxon>
        <taxon>Pecora</taxon>
        <taxon>Bovidae</taxon>
        <taxon>Caprinae</taxon>
        <taxon>Capra</taxon>
    </lineage>
</organism>
<dbReference type="Ensembl" id="ENSCHIT00000036423.1">
    <property type="protein sequence ID" value="ENSCHIP00000028552.1"/>
    <property type="gene ID" value="ENSCHIG00000024031.1"/>
</dbReference>
<dbReference type="STRING" id="9925.ENSCHIP00000028552"/>
<reference evidence="2" key="3">
    <citation type="submission" date="2025-09" db="UniProtKB">
        <authorList>
            <consortium name="Ensembl"/>
        </authorList>
    </citation>
    <scope>IDENTIFICATION</scope>
</reference>
<dbReference type="InterPro" id="IPR050310">
    <property type="entry name" value="VPS10-sortilin"/>
</dbReference>